<gene>
    <name evidence="1" type="ORF">MHI_LOCUS949348</name>
</gene>
<organism evidence="1 2">
    <name type="scientific">Heterotrigona itama</name>
    <dbReference type="NCBI Taxonomy" id="395501"/>
    <lineage>
        <taxon>Eukaryota</taxon>
        <taxon>Metazoa</taxon>
        <taxon>Ecdysozoa</taxon>
        <taxon>Arthropoda</taxon>
        <taxon>Hexapoda</taxon>
        <taxon>Insecta</taxon>
        <taxon>Pterygota</taxon>
        <taxon>Neoptera</taxon>
        <taxon>Endopterygota</taxon>
        <taxon>Hymenoptera</taxon>
        <taxon>Apocrita</taxon>
        <taxon>Aculeata</taxon>
        <taxon>Apoidea</taxon>
        <taxon>Anthophila</taxon>
        <taxon>Apidae</taxon>
        <taxon>Heterotrigona</taxon>
    </lineage>
</organism>
<feature type="non-terminal residue" evidence="1">
    <location>
        <position position="36"/>
    </location>
</feature>
<dbReference type="Proteomes" id="UP000752696">
    <property type="component" value="Unassembled WGS sequence"/>
</dbReference>
<accession>A0A6V7HJ95</accession>
<protein>
    <submittedName>
        <fullName evidence="1">Uncharacterized protein</fullName>
    </submittedName>
</protein>
<evidence type="ECO:0000313" key="2">
    <source>
        <dbReference type="Proteomes" id="UP000752696"/>
    </source>
</evidence>
<name>A0A6V7HJ95_9HYME</name>
<evidence type="ECO:0000313" key="1">
    <source>
        <dbReference type="EMBL" id="CAD1480583.1"/>
    </source>
</evidence>
<sequence length="36" mass="3913">VQKERESSHIVFSTLPKIVADQPSRACDGSSVPTEN</sequence>
<comment type="caution">
    <text evidence="1">The sequence shown here is derived from an EMBL/GenBank/DDBJ whole genome shotgun (WGS) entry which is preliminary data.</text>
</comment>
<keyword evidence="2" id="KW-1185">Reference proteome</keyword>
<dbReference type="EMBL" id="CAJDYZ010012251">
    <property type="protein sequence ID" value="CAD1480583.1"/>
    <property type="molecule type" value="Genomic_DNA"/>
</dbReference>
<proteinExistence type="predicted"/>
<dbReference type="AlphaFoldDB" id="A0A6V7HJ95"/>
<feature type="non-terminal residue" evidence="1">
    <location>
        <position position="1"/>
    </location>
</feature>
<reference evidence="1" key="1">
    <citation type="submission" date="2020-07" db="EMBL/GenBank/DDBJ databases">
        <authorList>
            <person name="Nazaruddin N."/>
        </authorList>
    </citation>
    <scope>NUCLEOTIDE SEQUENCE</scope>
</reference>